<comment type="caution">
    <text evidence="2">The sequence shown here is derived from an EMBL/GenBank/DDBJ whole genome shotgun (WGS) entry which is preliminary data.</text>
</comment>
<name>A0A9P6N4C5_9FUNG</name>
<reference evidence="2" key="1">
    <citation type="journal article" date="2020" name="Fungal Divers.">
        <title>Resolving the Mortierellaceae phylogeny through synthesis of multi-gene phylogenetics and phylogenomics.</title>
        <authorList>
            <person name="Vandepol N."/>
            <person name="Liber J."/>
            <person name="Desiro A."/>
            <person name="Na H."/>
            <person name="Kennedy M."/>
            <person name="Barry K."/>
            <person name="Grigoriev I.V."/>
            <person name="Miller A.N."/>
            <person name="O'Donnell K."/>
            <person name="Stajich J.E."/>
            <person name="Bonito G."/>
        </authorList>
    </citation>
    <scope>NUCLEOTIDE SEQUENCE</scope>
    <source>
        <strain evidence="2">NRRL 2769</strain>
    </source>
</reference>
<dbReference type="AlphaFoldDB" id="A0A9P6N4C5"/>
<accession>A0A9P6N4C5</accession>
<keyword evidence="3" id="KW-1185">Reference proteome</keyword>
<protein>
    <submittedName>
        <fullName evidence="2">Uncharacterized protein</fullName>
    </submittedName>
</protein>
<sequence length="619" mass="69803">MRSEFPHFSNEDSDTDSHHGDQPEDLYYPSNSDQSSYINNSIISESTVLVQSPHHQDEYYQPVQNIFNGAYADPTQSATVCQDRSFDYPQHEEAPARESIKIQAQNYSELDRDPVVYHTIEAQQLSEQITSATMAPKSQGETAQIAVVGKELNDDEFSKICNQITILLRQFTVPNNAPPRFIRTEPKDVNASIVESSHLCVYTLPRSGALEEDATTLIRISRVLPVLVVVISSEDLTVADILKLHQVMARYNIPEYQQLISTLLQSCVSIKGLSTVDVQSIMKRDKSVSGGSFDDSPFKMARASWSWNDLSLIGIFTHKLAKFAMLVFAIAVLLCTSTFEDTVLPQPSHAVLRRIQYHRNGRTSVAHLDLYTSNGDSFKSIHQHNFHIRILNQYKRLSLEEVPSDNVPIIVDPIIEDLGNGTYKIYTAILRNRNSNPSSGLLINSWLCEEKPRYYLHLWFENGTCVMDTPQELIWPKLTPAQIIDSQNHFGDGRDVSEEEYPFLNVEFDLKVDEGEAMLTAWKERTQFLPGPLAVVAANLMNPMMSEYWEVIQPVVCAVQVVAHTVVLDALRHIEVVLGVVSGLVETFLDALHFTFNVLSPLLQEFINGFFLNGVPKVK</sequence>
<feature type="region of interest" description="Disordered" evidence="1">
    <location>
        <begin position="1"/>
        <end position="33"/>
    </location>
</feature>
<proteinExistence type="predicted"/>
<organism evidence="2 3">
    <name type="scientific">Entomortierella chlamydospora</name>
    <dbReference type="NCBI Taxonomy" id="101097"/>
    <lineage>
        <taxon>Eukaryota</taxon>
        <taxon>Fungi</taxon>
        <taxon>Fungi incertae sedis</taxon>
        <taxon>Mucoromycota</taxon>
        <taxon>Mortierellomycotina</taxon>
        <taxon>Mortierellomycetes</taxon>
        <taxon>Mortierellales</taxon>
        <taxon>Mortierellaceae</taxon>
        <taxon>Entomortierella</taxon>
    </lineage>
</organism>
<gene>
    <name evidence="2" type="ORF">BGZ80_005686</name>
</gene>
<evidence type="ECO:0000256" key="1">
    <source>
        <dbReference type="SAM" id="MobiDB-lite"/>
    </source>
</evidence>
<dbReference type="EMBL" id="JAAAID010000028">
    <property type="protein sequence ID" value="KAG0024139.1"/>
    <property type="molecule type" value="Genomic_DNA"/>
</dbReference>
<evidence type="ECO:0000313" key="3">
    <source>
        <dbReference type="Proteomes" id="UP000703661"/>
    </source>
</evidence>
<evidence type="ECO:0000313" key="2">
    <source>
        <dbReference type="EMBL" id="KAG0024139.1"/>
    </source>
</evidence>
<dbReference type="Proteomes" id="UP000703661">
    <property type="component" value="Unassembled WGS sequence"/>
</dbReference>